<evidence type="ECO:0000256" key="1">
    <source>
        <dbReference type="SAM" id="Coils"/>
    </source>
</evidence>
<name>A0AAD7NSP9_9AGAR</name>
<comment type="caution">
    <text evidence="2">The sequence shown here is derived from an EMBL/GenBank/DDBJ whole genome shotgun (WGS) entry which is preliminary data.</text>
</comment>
<dbReference type="Proteomes" id="UP001215280">
    <property type="component" value="Unassembled WGS sequence"/>
</dbReference>
<dbReference type="AlphaFoldDB" id="A0AAD7NSP9"/>
<organism evidence="2 3">
    <name type="scientific">Mycena maculata</name>
    <dbReference type="NCBI Taxonomy" id="230809"/>
    <lineage>
        <taxon>Eukaryota</taxon>
        <taxon>Fungi</taxon>
        <taxon>Dikarya</taxon>
        <taxon>Basidiomycota</taxon>
        <taxon>Agaricomycotina</taxon>
        <taxon>Agaricomycetes</taxon>
        <taxon>Agaricomycetidae</taxon>
        <taxon>Agaricales</taxon>
        <taxon>Marasmiineae</taxon>
        <taxon>Mycenaceae</taxon>
        <taxon>Mycena</taxon>
    </lineage>
</organism>
<evidence type="ECO:0000313" key="2">
    <source>
        <dbReference type="EMBL" id="KAJ7773563.1"/>
    </source>
</evidence>
<dbReference type="InterPro" id="IPR011049">
    <property type="entry name" value="Serralysin-like_metalloprot_C"/>
</dbReference>
<protein>
    <submittedName>
        <fullName evidence="2">Uncharacterized protein</fullName>
    </submittedName>
</protein>
<reference evidence="2" key="1">
    <citation type="submission" date="2023-03" db="EMBL/GenBank/DDBJ databases">
        <title>Massive genome expansion in bonnet fungi (Mycena s.s.) driven by repeated elements and novel gene families across ecological guilds.</title>
        <authorList>
            <consortium name="Lawrence Berkeley National Laboratory"/>
            <person name="Harder C.B."/>
            <person name="Miyauchi S."/>
            <person name="Viragh M."/>
            <person name="Kuo A."/>
            <person name="Thoen E."/>
            <person name="Andreopoulos B."/>
            <person name="Lu D."/>
            <person name="Skrede I."/>
            <person name="Drula E."/>
            <person name="Henrissat B."/>
            <person name="Morin E."/>
            <person name="Kohler A."/>
            <person name="Barry K."/>
            <person name="LaButti K."/>
            <person name="Morin E."/>
            <person name="Salamov A."/>
            <person name="Lipzen A."/>
            <person name="Mereny Z."/>
            <person name="Hegedus B."/>
            <person name="Baldrian P."/>
            <person name="Stursova M."/>
            <person name="Weitz H."/>
            <person name="Taylor A."/>
            <person name="Grigoriev I.V."/>
            <person name="Nagy L.G."/>
            <person name="Martin F."/>
            <person name="Kauserud H."/>
        </authorList>
    </citation>
    <scope>NUCLEOTIDE SEQUENCE</scope>
    <source>
        <strain evidence="2">CBHHK188m</strain>
    </source>
</reference>
<dbReference type="Gene3D" id="2.150.10.10">
    <property type="entry name" value="Serralysin-like metalloprotease, C-terminal"/>
    <property type="match status" value="1"/>
</dbReference>
<dbReference type="SUPFAM" id="SSF101967">
    <property type="entry name" value="Adhesin YadA, collagen-binding domain"/>
    <property type="match status" value="1"/>
</dbReference>
<gene>
    <name evidence="2" type="ORF">DFH07DRAFT_1057147</name>
</gene>
<dbReference type="EMBL" id="JARJLG010000017">
    <property type="protein sequence ID" value="KAJ7773563.1"/>
    <property type="molecule type" value="Genomic_DNA"/>
</dbReference>
<evidence type="ECO:0000313" key="3">
    <source>
        <dbReference type="Proteomes" id="UP001215280"/>
    </source>
</evidence>
<keyword evidence="3" id="KW-1185">Reference proteome</keyword>
<feature type="coiled-coil region" evidence="1">
    <location>
        <begin position="345"/>
        <end position="372"/>
    </location>
</feature>
<sequence length="374" mass="41250">MRLPSPSSLFKFWRYILFSQRRPMAELPDTSLFALFPPSDQRWVTVPAWVERLYVLPHSETYRVVSLQLYKDPNGIQHEWLRFTVVDTSINDRRKIATIKTDRCSSLDGGSSVDVTSSPSQPGKAYDRIIHALDSDGADLLGKGPRLVMQAMYDPATSAPSILDIAAALMAIHNFSPNYDAMTAACFNYSITGFLLITDKFIPAQPVEIFARHGYAADMFRIRSWAKVLEALGITNHIPLEKSLSELLDAYTPALASIMAGIHQHKLALQERDAASAALGERDAALGERDTALGERDTALGERDAALGERDTVLGERDAALGERDTVLGERDAALGERDTVLGERDTALEERDAALKELALVKERLASMEAMST</sequence>
<accession>A0AAD7NSP9</accession>
<proteinExistence type="predicted"/>
<keyword evidence="1" id="KW-0175">Coiled coil</keyword>